<keyword evidence="1" id="KW-0472">Membrane</keyword>
<protein>
    <recommendedName>
        <fullName evidence="3">TadE-like protein</fullName>
    </recommendedName>
</protein>
<dbReference type="EMBL" id="VUNB01000001">
    <property type="protein sequence ID" value="MST68297.1"/>
    <property type="molecule type" value="Genomic_DNA"/>
</dbReference>
<comment type="caution">
    <text evidence="2">The sequence shown here is derived from an EMBL/GenBank/DDBJ whole genome shotgun (WGS) entry which is preliminary data.</text>
</comment>
<evidence type="ECO:0008006" key="3">
    <source>
        <dbReference type="Google" id="ProtNLM"/>
    </source>
</evidence>
<feature type="transmembrane region" description="Helical" evidence="1">
    <location>
        <begin position="12"/>
        <end position="34"/>
    </location>
</feature>
<proteinExistence type="predicted"/>
<organism evidence="2">
    <name type="scientific">Baileyella intestinalis</name>
    <dbReference type="NCBI Taxonomy" id="2606709"/>
    <lineage>
        <taxon>Bacteria</taxon>
        <taxon>Bacillati</taxon>
        <taxon>Bacillota</taxon>
        <taxon>Clostridia</taxon>
        <taxon>Peptostreptococcales</taxon>
        <taxon>Anaerovoracaceae</taxon>
        <taxon>Baileyella</taxon>
    </lineage>
</organism>
<evidence type="ECO:0000313" key="2">
    <source>
        <dbReference type="EMBL" id="MST68297.1"/>
    </source>
</evidence>
<evidence type="ECO:0000256" key="1">
    <source>
        <dbReference type="SAM" id="Phobius"/>
    </source>
</evidence>
<accession>A0A6A8MA69</accession>
<name>A0A6A8MA69_9FIRM</name>
<keyword evidence="1" id="KW-1133">Transmembrane helix</keyword>
<reference evidence="2" key="1">
    <citation type="submission" date="2019-09" db="EMBL/GenBank/DDBJ databases">
        <title>In-depth cultivation of the pig gut microbiome towards novel bacterial diversity and tailored functional studies.</title>
        <authorList>
            <person name="Wylensek D."/>
            <person name="Hitch T.C.A."/>
            <person name="Clavel T."/>
        </authorList>
    </citation>
    <scope>NUCLEOTIDE SEQUENCE</scope>
    <source>
        <strain evidence="2">RF-744-FAT-WT-3</strain>
    </source>
</reference>
<dbReference type="RefSeq" id="WP_154571763.1">
    <property type="nucleotide sequence ID" value="NZ_VUNB01000001.1"/>
</dbReference>
<gene>
    <name evidence="2" type="ORF">FYJ66_01560</name>
</gene>
<keyword evidence="1" id="KW-0812">Transmembrane</keyword>
<dbReference type="AlphaFoldDB" id="A0A6A8MA69"/>
<sequence length="106" mass="12216">MNRKNGSEMVEASIVLPIIILLSMLMIRVMVFYMEILVTGSSLHRNLIFQERTDHGVIIRTSEKERRVDLVNRGILRFSPGKDIKASWYLINYDDTVRFKAAATSD</sequence>